<evidence type="ECO:0000259" key="2">
    <source>
        <dbReference type="Pfam" id="PF24883"/>
    </source>
</evidence>
<comment type="caution">
    <text evidence="3">The sequence shown here is derived from an EMBL/GenBank/DDBJ whole genome shotgun (WGS) entry which is preliminary data.</text>
</comment>
<keyword evidence="4" id="KW-1185">Reference proteome</keyword>
<dbReference type="Pfam" id="PF12796">
    <property type="entry name" value="Ank_2"/>
    <property type="match status" value="1"/>
</dbReference>
<feature type="domain" description="Nephrocystin 3-like N-terminal" evidence="2">
    <location>
        <begin position="58"/>
        <end position="219"/>
    </location>
</feature>
<accession>A0A9P3C1A0</accession>
<dbReference type="Pfam" id="PF00023">
    <property type="entry name" value="Ank"/>
    <property type="match status" value="1"/>
</dbReference>
<dbReference type="PANTHER" id="PTHR10039">
    <property type="entry name" value="AMELOGENIN"/>
    <property type="match status" value="1"/>
</dbReference>
<dbReference type="GeneID" id="66936447"/>
<dbReference type="Pfam" id="PF24883">
    <property type="entry name" value="NPHP3_N"/>
    <property type="match status" value="1"/>
</dbReference>
<dbReference type="InterPro" id="IPR027417">
    <property type="entry name" value="P-loop_NTPase"/>
</dbReference>
<proteinExistence type="predicted"/>
<dbReference type="Proteomes" id="UP000710440">
    <property type="component" value="Unassembled WGS sequence"/>
</dbReference>
<name>A0A9P3C1A0_ASPVI</name>
<evidence type="ECO:0000313" key="4">
    <source>
        <dbReference type="Proteomes" id="UP000710440"/>
    </source>
</evidence>
<dbReference type="InterPro" id="IPR056884">
    <property type="entry name" value="NPHP3-like_N"/>
</dbReference>
<sequence>MSDSEDSGFVLVDPDDASVGPISKSAEDIANLRDWLYPTAYPRDTSEFKKHLNSHVSGTGEWIYQTPQFRQWLDSSTNSALWIKAVAGAGKSVLTARLVFCVQEESNSPVLFFFCRQIVSANHDPHALVRDWMAQLLDYSPHLQAWVEGLKKEYRRVHDIGFTELWHALLDILHLLKKVFCVVDALDELDSDHADEFLQHLVALGKQETGHIKLLMTSRPLPQIQKLLNTPTLQVRLEDRHVNRDIALFVDHCLQDAVHLSESVRDRIKGSIEDRVHPSFLHARLLIDELLDDHRGNTLEVESVNRTLLALPDSLEDMYSQMLHGHSRLARVPRQRQLLVLQLITHATKPLRLLEVATVLAFLDMSTNKEKHGDAKNLTRMSCGPLLEILEDETVAIILIPTSYLADAFPVIDPEETNSLLAAVCLKYLLCGCLASYRVRKRTTQAFTDPVPLRSYLDHPFLEYALGNWHVHVRRLSKINGELLDTLNDFMRTDNPAYLAWMEKVINPEYAVESITPLHAVSWTGLTNYARLLLQDSHNCNALDKRLRTRLSYAATKGFLELVTLLLQHGAEPDDPCLHGNKPLHYATARFHPGSAPSWRQSHDRQDVRPPTAKETDFSAVMADLCEMVEFLLNVSGIDLATKFGWRCLLSATNRRDYDMMRLLLDRGAHRDTSFPASHLLLTFCQPCTAADTPRRRKNRKQRIQDCFDLVLQTECDVNYQNGGGWTALHYFVESNSPLVERILQLGADVHATDDMGNTPLHLFRPSKASVRTLEALMRYGARWDVIRAKDGKMPLHTCLEGFHADCLDVLKLYVQD</sequence>
<dbReference type="SUPFAM" id="SSF48403">
    <property type="entry name" value="Ankyrin repeat"/>
    <property type="match status" value="1"/>
</dbReference>
<keyword evidence="1" id="KW-0677">Repeat</keyword>
<dbReference type="Gene3D" id="3.40.50.300">
    <property type="entry name" value="P-loop containing nucleotide triphosphate hydrolases"/>
    <property type="match status" value="1"/>
</dbReference>
<dbReference type="SMART" id="SM00248">
    <property type="entry name" value="ANK"/>
    <property type="match status" value="5"/>
</dbReference>
<dbReference type="PANTHER" id="PTHR10039:SF14">
    <property type="entry name" value="NACHT DOMAIN-CONTAINING PROTEIN"/>
    <property type="match status" value="1"/>
</dbReference>
<reference evidence="3 4" key="1">
    <citation type="submission" date="2021-02" db="EMBL/GenBank/DDBJ databases">
        <title>Pan-genome distribution and transcriptional activeness of fungal secondary metabolism genes in Aspergillus section Fumigati.</title>
        <authorList>
            <person name="Takahashi H."/>
            <person name="Umemura M."/>
            <person name="Ninomiya A."/>
            <person name="Kusuya Y."/>
            <person name="Urayama S."/>
            <person name="Shimizu M."/>
            <person name="Watanabe A."/>
            <person name="Kamei K."/>
            <person name="Yaguchi T."/>
            <person name="Hagiwara D."/>
        </authorList>
    </citation>
    <scope>NUCLEOTIDE SEQUENCE [LARGE SCALE GENOMIC DNA]</scope>
    <source>
        <strain evidence="3 4">IFM 47045</strain>
    </source>
</reference>
<evidence type="ECO:0000256" key="1">
    <source>
        <dbReference type="ARBA" id="ARBA00022737"/>
    </source>
</evidence>
<dbReference type="EMBL" id="BOPL01000006">
    <property type="protein sequence ID" value="GIK04383.1"/>
    <property type="molecule type" value="Genomic_DNA"/>
</dbReference>
<dbReference type="RefSeq" id="XP_043127569.1">
    <property type="nucleotide sequence ID" value="XM_043271634.1"/>
</dbReference>
<organism evidence="3 4">
    <name type="scientific">Aspergillus viridinutans</name>
    <dbReference type="NCBI Taxonomy" id="75553"/>
    <lineage>
        <taxon>Eukaryota</taxon>
        <taxon>Fungi</taxon>
        <taxon>Dikarya</taxon>
        <taxon>Ascomycota</taxon>
        <taxon>Pezizomycotina</taxon>
        <taxon>Eurotiomycetes</taxon>
        <taxon>Eurotiomycetidae</taxon>
        <taxon>Eurotiales</taxon>
        <taxon>Aspergillaceae</taxon>
        <taxon>Aspergillus</taxon>
        <taxon>Aspergillus subgen. Fumigati</taxon>
    </lineage>
</organism>
<dbReference type="AlphaFoldDB" id="A0A9P3C1A0"/>
<evidence type="ECO:0000313" key="3">
    <source>
        <dbReference type="EMBL" id="GIK04383.1"/>
    </source>
</evidence>
<protein>
    <recommendedName>
        <fullName evidence="2">Nephrocystin 3-like N-terminal domain-containing protein</fullName>
    </recommendedName>
</protein>
<dbReference type="Gene3D" id="1.25.40.20">
    <property type="entry name" value="Ankyrin repeat-containing domain"/>
    <property type="match status" value="1"/>
</dbReference>
<gene>
    <name evidence="3" type="ORF">Aspvir_008465</name>
</gene>
<dbReference type="InterPro" id="IPR002110">
    <property type="entry name" value="Ankyrin_rpt"/>
</dbReference>
<dbReference type="InterPro" id="IPR036770">
    <property type="entry name" value="Ankyrin_rpt-contain_sf"/>
</dbReference>
<dbReference type="OrthoDB" id="21416at2759"/>